<keyword evidence="3" id="KW-0349">Heme</keyword>
<evidence type="ECO:0000256" key="4">
    <source>
        <dbReference type="ARBA" id="ARBA00022723"/>
    </source>
</evidence>
<comment type="similarity">
    <text evidence="8">Belongs to the DyP-type peroxidase family.</text>
</comment>
<dbReference type="GO" id="GO:0005829">
    <property type="term" value="C:cytosol"/>
    <property type="evidence" value="ECO:0007669"/>
    <property type="project" value="TreeGrafter"/>
</dbReference>
<evidence type="ECO:0008006" key="14">
    <source>
        <dbReference type="Google" id="ProtNLM"/>
    </source>
</evidence>
<comment type="cofactor">
    <cofactor evidence="1">
        <name>heme b</name>
        <dbReference type="ChEBI" id="CHEBI:60344"/>
    </cofactor>
</comment>
<dbReference type="EMBL" id="KN832971">
    <property type="protein sequence ID" value="KIM91350.1"/>
    <property type="molecule type" value="Genomic_DNA"/>
</dbReference>
<dbReference type="AlphaFoldDB" id="A0A0C3G509"/>
<reference evidence="12 13" key="1">
    <citation type="submission" date="2014-04" db="EMBL/GenBank/DDBJ databases">
        <authorList>
            <consortium name="DOE Joint Genome Institute"/>
            <person name="Kuo A."/>
            <person name="Tarkka M."/>
            <person name="Buscot F."/>
            <person name="Kohler A."/>
            <person name="Nagy L.G."/>
            <person name="Floudas D."/>
            <person name="Copeland A."/>
            <person name="Barry K.W."/>
            <person name="Cichocki N."/>
            <person name="Veneault-Fourrey C."/>
            <person name="LaButti K."/>
            <person name="Lindquist E.A."/>
            <person name="Lipzen A."/>
            <person name="Lundell T."/>
            <person name="Morin E."/>
            <person name="Murat C."/>
            <person name="Sun H."/>
            <person name="Tunlid A."/>
            <person name="Henrissat B."/>
            <person name="Grigoriev I.V."/>
            <person name="Hibbett D.S."/>
            <person name="Martin F."/>
            <person name="Nordberg H.P."/>
            <person name="Cantor M.N."/>
            <person name="Hua S.X."/>
        </authorList>
    </citation>
    <scope>NUCLEOTIDE SEQUENCE [LARGE SCALE GENOMIC DNA]</scope>
    <source>
        <strain evidence="12 13">F 1598</strain>
    </source>
</reference>
<evidence type="ECO:0000259" key="11">
    <source>
        <dbReference type="Pfam" id="PF21105"/>
    </source>
</evidence>
<accession>A0A0C3G509</accession>
<evidence type="ECO:0000256" key="6">
    <source>
        <dbReference type="ARBA" id="ARBA00023002"/>
    </source>
</evidence>
<dbReference type="Pfam" id="PF21105">
    <property type="entry name" value="DyP_N"/>
    <property type="match status" value="1"/>
</dbReference>
<reference evidence="13" key="2">
    <citation type="submission" date="2015-01" db="EMBL/GenBank/DDBJ databases">
        <title>Evolutionary Origins and Diversification of the Mycorrhizal Mutualists.</title>
        <authorList>
            <consortium name="DOE Joint Genome Institute"/>
            <consortium name="Mycorrhizal Genomics Consortium"/>
            <person name="Kohler A."/>
            <person name="Kuo A."/>
            <person name="Nagy L.G."/>
            <person name="Floudas D."/>
            <person name="Copeland A."/>
            <person name="Barry K.W."/>
            <person name="Cichocki N."/>
            <person name="Veneault-Fourrey C."/>
            <person name="LaButti K."/>
            <person name="Lindquist E.A."/>
            <person name="Lipzen A."/>
            <person name="Lundell T."/>
            <person name="Morin E."/>
            <person name="Murat C."/>
            <person name="Riley R."/>
            <person name="Ohm R."/>
            <person name="Sun H."/>
            <person name="Tunlid A."/>
            <person name="Henrissat B."/>
            <person name="Grigoriev I.V."/>
            <person name="Hibbett D.S."/>
            <person name="Martin F."/>
        </authorList>
    </citation>
    <scope>NUCLEOTIDE SEQUENCE [LARGE SCALE GENOMIC DNA]</scope>
    <source>
        <strain evidence="13">F 1598</strain>
    </source>
</reference>
<dbReference type="PANTHER" id="PTHR30521:SF4">
    <property type="entry name" value="DEFERROCHELATASE"/>
    <property type="match status" value="1"/>
</dbReference>
<evidence type="ECO:0000256" key="1">
    <source>
        <dbReference type="ARBA" id="ARBA00001970"/>
    </source>
</evidence>
<dbReference type="InterPro" id="IPR049509">
    <property type="entry name" value="DyP_N"/>
</dbReference>
<keyword evidence="7" id="KW-0408">Iron</keyword>
<keyword evidence="5" id="KW-0732">Signal</keyword>
<dbReference type="GO" id="GO:0004601">
    <property type="term" value="F:peroxidase activity"/>
    <property type="evidence" value="ECO:0007669"/>
    <property type="project" value="UniProtKB-KW"/>
</dbReference>
<feature type="region of interest" description="Disordered" evidence="9">
    <location>
        <begin position="286"/>
        <end position="311"/>
    </location>
</feature>
<sequence length="465" mass="50169">MSTPTPTLNLDSIQGDVLQGLAKKFEIFLFGAITDATKFREQLRDIIPLITTTTQALADAQKIADHKAQGHSNYLKLVGTNIAFSQKGLDALGITDDLGDAIFKQGMLADASAGAQGLGDPGVVTGTSVDPDWDPRFKEEIDFLILITGDSTSTISERLHQIEKILAGSFKVIIQLEGVVRPGAEKGHEHFGFKDCLSQPRVTGFNTPNTGEVPTQPGVIIVGQTGDGVTRPDWAKDGSFLAFRQLKQLVPEFNKFLADNPIPDPGLTPEQGSELLGARLVGRWKSGAPIDRDPTADNPADAADPNKVNDFDYSDDLTAQTRCPFSAHLRKTNPRNGTIPVLQGVQTKRIMRQGMPYGQEVTEEEAQSQTTRHNRGLLFVCYQSNLANGFHFLQKTWANNAGFPIAGTGQDPLIGQNVNNPKTTTGLDPLNVASSLTSPLFVLPQGGEYFFSPSIAALNTTFAAN</sequence>
<dbReference type="GO" id="GO:0020037">
    <property type="term" value="F:heme binding"/>
    <property type="evidence" value="ECO:0007669"/>
    <property type="project" value="InterPro"/>
</dbReference>
<keyword evidence="6" id="KW-0560">Oxidoreductase</keyword>
<keyword evidence="4" id="KW-0479">Metal-binding</keyword>
<name>A0A0C3G509_PILCF</name>
<dbReference type="NCBIfam" id="TIGR01413">
    <property type="entry name" value="Dyp_perox_fam"/>
    <property type="match status" value="1"/>
</dbReference>
<dbReference type="PANTHER" id="PTHR30521">
    <property type="entry name" value="DEFERROCHELATASE/PEROXIDASE"/>
    <property type="match status" value="1"/>
</dbReference>
<protein>
    <recommendedName>
        <fullName evidence="14">Dyp-type peroxidase</fullName>
    </recommendedName>
</protein>
<feature type="domain" description="DyP dimeric alpha+beta barrel" evidence="11">
    <location>
        <begin position="13"/>
        <end position="182"/>
    </location>
</feature>
<dbReference type="InterPro" id="IPR048328">
    <property type="entry name" value="Dyp_perox_C"/>
</dbReference>
<dbReference type="STRING" id="765440.A0A0C3G509"/>
<dbReference type="InterPro" id="IPR006314">
    <property type="entry name" value="Dyp_peroxidase"/>
</dbReference>
<dbReference type="InParanoid" id="A0A0C3G509"/>
<evidence type="ECO:0000313" key="12">
    <source>
        <dbReference type="EMBL" id="KIM91350.1"/>
    </source>
</evidence>
<evidence type="ECO:0000256" key="8">
    <source>
        <dbReference type="ARBA" id="ARBA00025737"/>
    </source>
</evidence>
<evidence type="ECO:0000256" key="3">
    <source>
        <dbReference type="ARBA" id="ARBA00022617"/>
    </source>
</evidence>
<evidence type="ECO:0000256" key="7">
    <source>
        <dbReference type="ARBA" id="ARBA00023004"/>
    </source>
</evidence>
<evidence type="ECO:0000313" key="13">
    <source>
        <dbReference type="Proteomes" id="UP000054166"/>
    </source>
</evidence>
<dbReference type="Proteomes" id="UP000054166">
    <property type="component" value="Unassembled WGS sequence"/>
</dbReference>
<evidence type="ECO:0000256" key="2">
    <source>
        <dbReference type="ARBA" id="ARBA00022559"/>
    </source>
</evidence>
<dbReference type="GO" id="GO:0046872">
    <property type="term" value="F:metal ion binding"/>
    <property type="evidence" value="ECO:0007669"/>
    <property type="project" value="UniProtKB-KW"/>
</dbReference>
<evidence type="ECO:0000259" key="10">
    <source>
        <dbReference type="Pfam" id="PF20628"/>
    </source>
</evidence>
<dbReference type="SUPFAM" id="SSF54909">
    <property type="entry name" value="Dimeric alpha+beta barrel"/>
    <property type="match status" value="1"/>
</dbReference>
<feature type="compositionally biased region" description="Low complexity" evidence="9">
    <location>
        <begin position="296"/>
        <end position="308"/>
    </location>
</feature>
<dbReference type="OrthoDB" id="3207336at2759"/>
<gene>
    <name evidence="12" type="ORF">PILCRDRAFT_57880</name>
</gene>
<evidence type="ECO:0000256" key="5">
    <source>
        <dbReference type="ARBA" id="ARBA00022729"/>
    </source>
</evidence>
<organism evidence="12 13">
    <name type="scientific">Piloderma croceum (strain F 1598)</name>
    <dbReference type="NCBI Taxonomy" id="765440"/>
    <lineage>
        <taxon>Eukaryota</taxon>
        <taxon>Fungi</taxon>
        <taxon>Dikarya</taxon>
        <taxon>Basidiomycota</taxon>
        <taxon>Agaricomycotina</taxon>
        <taxon>Agaricomycetes</taxon>
        <taxon>Agaricomycetidae</taxon>
        <taxon>Atheliales</taxon>
        <taxon>Atheliaceae</taxon>
        <taxon>Piloderma</taxon>
    </lineage>
</organism>
<evidence type="ECO:0000256" key="9">
    <source>
        <dbReference type="SAM" id="MobiDB-lite"/>
    </source>
</evidence>
<keyword evidence="2" id="KW-0575">Peroxidase</keyword>
<keyword evidence="13" id="KW-1185">Reference proteome</keyword>
<proteinExistence type="inferred from homology"/>
<dbReference type="InterPro" id="IPR011008">
    <property type="entry name" value="Dimeric_a/b-barrel"/>
</dbReference>
<feature type="domain" description="Dyp-type peroxidase C-terminal" evidence="10">
    <location>
        <begin position="282"/>
        <end position="399"/>
    </location>
</feature>
<dbReference type="Pfam" id="PF20628">
    <property type="entry name" value="Dyp_perox_C"/>
    <property type="match status" value="1"/>
</dbReference>
<dbReference type="HOGENOM" id="CLU_015125_2_0_1"/>
<dbReference type="PROSITE" id="PS51404">
    <property type="entry name" value="DYP_PEROXIDASE"/>
    <property type="match status" value="1"/>
</dbReference>